<keyword evidence="2" id="KW-1185">Reference proteome</keyword>
<sequence>MKSQPQTTLKLIDKVTPPATTVLQKAYDTVMKDIKTAKKNKKTKAQVLDKGFTTATAVMTKALIEQFCKKLYDKVTKLEWDCFKTHTKDLINFGNYNCSTWQKKK</sequence>
<name>A0A3P7J3N2_STRVU</name>
<proteinExistence type="predicted"/>
<protein>
    <submittedName>
        <fullName evidence="1">Uncharacterized protein</fullName>
    </submittedName>
</protein>
<organism evidence="1 2">
    <name type="scientific">Strongylus vulgaris</name>
    <name type="common">Blood worm</name>
    <dbReference type="NCBI Taxonomy" id="40348"/>
    <lineage>
        <taxon>Eukaryota</taxon>
        <taxon>Metazoa</taxon>
        <taxon>Ecdysozoa</taxon>
        <taxon>Nematoda</taxon>
        <taxon>Chromadorea</taxon>
        <taxon>Rhabditida</taxon>
        <taxon>Rhabditina</taxon>
        <taxon>Rhabditomorpha</taxon>
        <taxon>Strongyloidea</taxon>
        <taxon>Strongylidae</taxon>
        <taxon>Strongylus</taxon>
    </lineage>
</organism>
<evidence type="ECO:0000313" key="1">
    <source>
        <dbReference type="EMBL" id="VDM74329.1"/>
    </source>
</evidence>
<gene>
    <name evidence="1" type="ORF">SVUK_LOCUS9327</name>
</gene>
<evidence type="ECO:0000313" key="2">
    <source>
        <dbReference type="Proteomes" id="UP000270094"/>
    </source>
</evidence>
<accession>A0A3P7J3N2</accession>
<dbReference type="OrthoDB" id="5814219at2759"/>
<dbReference type="AlphaFoldDB" id="A0A3P7J3N2"/>
<dbReference type="Proteomes" id="UP000270094">
    <property type="component" value="Unassembled WGS sequence"/>
</dbReference>
<dbReference type="EMBL" id="UYYB01094443">
    <property type="protein sequence ID" value="VDM74329.1"/>
    <property type="molecule type" value="Genomic_DNA"/>
</dbReference>
<dbReference type="PANTHER" id="PTHR36161">
    <property type="entry name" value="PROTEIN CBG06377-RELATED"/>
    <property type="match status" value="1"/>
</dbReference>
<reference evidence="1 2" key="1">
    <citation type="submission" date="2018-11" db="EMBL/GenBank/DDBJ databases">
        <authorList>
            <consortium name="Pathogen Informatics"/>
        </authorList>
    </citation>
    <scope>NUCLEOTIDE SEQUENCE [LARGE SCALE GENOMIC DNA]</scope>
</reference>